<dbReference type="AlphaFoldDB" id="A0A655FYZ0"/>
<organism evidence="1 2">
    <name type="scientific">Mycobacterium tuberculosis</name>
    <dbReference type="NCBI Taxonomy" id="1773"/>
    <lineage>
        <taxon>Bacteria</taxon>
        <taxon>Bacillati</taxon>
        <taxon>Actinomycetota</taxon>
        <taxon>Actinomycetes</taxon>
        <taxon>Mycobacteriales</taxon>
        <taxon>Mycobacteriaceae</taxon>
        <taxon>Mycobacterium</taxon>
        <taxon>Mycobacterium tuberculosis complex</taxon>
    </lineage>
</organism>
<protein>
    <submittedName>
        <fullName evidence="1">Uncharacterized protein</fullName>
    </submittedName>
</protein>
<proteinExistence type="predicted"/>
<gene>
    <name evidence="1" type="ORF">ERS007661_04052</name>
</gene>
<dbReference type="Proteomes" id="UP000039217">
    <property type="component" value="Unassembled WGS sequence"/>
</dbReference>
<dbReference type="EMBL" id="CQQC01002111">
    <property type="protein sequence ID" value="CNW51735.1"/>
    <property type="molecule type" value="Genomic_DNA"/>
</dbReference>
<accession>A0A655FYZ0</accession>
<sequence length="86" mass="9398">MSSHRWPSRTVPTRSSARFMVGTRESPCRYTRCPKPMIFSLRASLARNHSRALAGSPISIMSCMTASLAPPCSRPLRAPIAPVTAL</sequence>
<name>A0A655FYZ0_MYCTX</name>
<reference evidence="1 2" key="1">
    <citation type="submission" date="2015-03" db="EMBL/GenBank/DDBJ databases">
        <authorList>
            <consortium name="Pathogen Informatics"/>
        </authorList>
    </citation>
    <scope>NUCLEOTIDE SEQUENCE [LARGE SCALE GENOMIC DNA]</scope>
    <source>
        <strain evidence="1 2">D00501624</strain>
    </source>
</reference>
<evidence type="ECO:0000313" key="2">
    <source>
        <dbReference type="Proteomes" id="UP000039217"/>
    </source>
</evidence>
<evidence type="ECO:0000313" key="1">
    <source>
        <dbReference type="EMBL" id="CNW51735.1"/>
    </source>
</evidence>